<feature type="chain" id="PRO_5036191627" description="NTR domain-containing protein" evidence="1">
    <location>
        <begin position="22"/>
        <end position="211"/>
    </location>
</feature>
<evidence type="ECO:0008006" key="4">
    <source>
        <dbReference type="Google" id="ProtNLM"/>
    </source>
</evidence>
<name>A0A6T6D8S4_9RHOD</name>
<dbReference type="AlphaFoldDB" id="A0A6T6D8S4"/>
<gene>
    <name evidence="2" type="ORF">CCAE0312_LOCUS9995</name>
    <name evidence="3" type="ORF">CCAE0312_LOCUS9996</name>
</gene>
<evidence type="ECO:0000313" key="3">
    <source>
        <dbReference type="EMBL" id="CAD9237897.1"/>
    </source>
</evidence>
<dbReference type="EMBL" id="HBGH01017963">
    <property type="protein sequence ID" value="CAD9237897.1"/>
    <property type="molecule type" value="Transcribed_RNA"/>
</dbReference>
<feature type="signal peptide" evidence="1">
    <location>
        <begin position="1"/>
        <end position="21"/>
    </location>
</feature>
<evidence type="ECO:0000313" key="2">
    <source>
        <dbReference type="EMBL" id="CAD9237896.1"/>
    </source>
</evidence>
<sequence length="211" mass="23000">MKTSVWVGILLLLLWAPSAFGQCTCFVIRCAAPNTNPVKVDFDNFMTSANGGSIMKVRILSSRVPSTCPLNDIYRARVVTVFKGCPPSSAVITIRSSCLQGELVRGSTYLLFGELDGESGTQYQVGACGKMRTWDEVLAEKFAANYLWRRRQSETCPSTGLCLNGKPLFNCFVDPCTTAVCTRPNAQCVSNYCGACKADWFLPSGKPVCFA</sequence>
<dbReference type="EMBL" id="HBGH01017962">
    <property type="protein sequence ID" value="CAD9237896.1"/>
    <property type="molecule type" value="Transcribed_RNA"/>
</dbReference>
<proteinExistence type="predicted"/>
<dbReference type="InterPro" id="IPR008993">
    <property type="entry name" value="TIMP-like_OB-fold"/>
</dbReference>
<reference evidence="2" key="1">
    <citation type="submission" date="2021-01" db="EMBL/GenBank/DDBJ databases">
        <authorList>
            <person name="Corre E."/>
            <person name="Pelletier E."/>
            <person name="Niang G."/>
            <person name="Scheremetjew M."/>
            <person name="Finn R."/>
            <person name="Kale V."/>
            <person name="Holt S."/>
            <person name="Cochrane G."/>
            <person name="Meng A."/>
            <person name="Brown T."/>
            <person name="Cohen L."/>
        </authorList>
    </citation>
    <scope>NUCLEOTIDE SEQUENCE</scope>
    <source>
        <strain evidence="2">SAG 36.94</strain>
    </source>
</reference>
<organism evidence="2">
    <name type="scientific">Compsopogon caeruleus</name>
    <dbReference type="NCBI Taxonomy" id="31354"/>
    <lineage>
        <taxon>Eukaryota</taxon>
        <taxon>Rhodophyta</taxon>
        <taxon>Compsopogonophyceae</taxon>
        <taxon>Compsopogonales</taxon>
        <taxon>Compsopogonaceae</taxon>
        <taxon>Compsopogon</taxon>
    </lineage>
</organism>
<keyword evidence="1" id="KW-0732">Signal</keyword>
<protein>
    <recommendedName>
        <fullName evidence="4">NTR domain-containing protein</fullName>
    </recommendedName>
</protein>
<accession>A0A6T6D8S4</accession>
<evidence type="ECO:0000256" key="1">
    <source>
        <dbReference type="SAM" id="SignalP"/>
    </source>
</evidence>
<dbReference type="SUPFAM" id="SSF50242">
    <property type="entry name" value="TIMP-like"/>
    <property type="match status" value="1"/>
</dbReference>